<keyword evidence="2" id="KW-1185">Reference proteome</keyword>
<dbReference type="InterPro" id="IPR000944">
    <property type="entry name" value="Tscrpt_reg_Rrf2"/>
</dbReference>
<dbReference type="InterPro" id="IPR030489">
    <property type="entry name" value="TR_Rrf2-type_CS"/>
</dbReference>
<evidence type="ECO:0000313" key="2">
    <source>
        <dbReference type="Proteomes" id="UP000658131"/>
    </source>
</evidence>
<name>A0ABR7NEM2_9FIRM</name>
<dbReference type="Pfam" id="PF02082">
    <property type="entry name" value="Rrf2"/>
    <property type="match status" value="1"/>
</dbReference>
<gene>
    <name evidence="1" type="ORF">H8717_00300</name>
</gene>
<dbReference type="EMBL" id="JACRTB010000001">
    <property type="protein sequence ID" value="MBC8574853.1"/>
    <property type="molecule type" value="Genomic_DNA"/>
</dbReference>
<evidence type="ECO:0000313" key="1">
    <source>
        <dbReference type="EMBL" id="MBC8574853.1"/>
    </source>
</evidence>
<dbReference type="SUPFAM" id="SSF46785">
    <property type="entry name" value="Winged helix' DNA-binding domain"/>
    <property type="match status" value="1"/>
</dbReference>
<comment type="caution">
    <text evidence="1">The sequence shown here is derived from an EMBL/GenBank/DDBJ whole genome shotgun (WGS) entry which is preliminary data.</text>
</comment>
<sequence>MHITLEADYAVRIVDRLASQEGRLDAKSIAADTGVTPRFTLKILRKLAASGLVRSYQGAKGGYELARPAGKITLREVIETVEGVYALSRCVSPEHVCRCDAQHCRRCDCRFQRVYDEISEMVRQKLSEVTFGGPMGKEGAE</sequence>
<dbReference type="InterPro" id="IPR036388">
    <property type="entry name" value="WH-like_DNA-bd_sf"/>
</dbReference>
<dbReference type="PROSITE" id="PS51197">
    <property type="entry name" value="HTH_RRF2_2"/>
    <property type="match status" value="1"/>
</dbReference>
<dbReference type="PANTHER" id="PTHR33221:SF2">
    <property type="entry name" value="TRANSCRIPTIONAL REGULATOR"/>
    <property type="match status" value="1"/>
</dbReference>
<reference evidence="1 2" key="1">
    <citation type="submission" date="2020-08" db="EMBL/GenBank/DDBJ databases">
        <title>Genome public.</title>
        <authorList>
            <person name="Liu C."/>
            <person name="Sun Q."/>
        </authorList>
    </citation>
    <scope>NUCLEOTIDE SEQUENCE [LARGE SCALE GENOMIC DNA]</scope>
    <source>
        <strain evidence="1 2">BX1</strain>
    </source>
</reference>
<dbReference type="Gene3D" id="1.10.10.10">
    <property type="entry name" value="Winged helix-like DNA-binding domain superfamily/Winged helix DNA-binding domain"/>
    <property type="match status" value="1"/>
</dbReference>
<dbReference type="PANTHER" id="PTHR33221">
    <property type="entry name" value="WINGED HELIX-TURN-HELIX TRANSCRIPTIONAL REGULATOR, RRF2 FAMILY"/>
    <property type="match status" value="1"/>
</dbReference>
<dbReference type="PROSITE" id="PS01332">
    <property type="entry name" value="HTH_RRF2_1"/>
    <property type="match status" value="1"/>
</dbReference>
<protein>
    <submittedName>
        <fullName evidence="1">Rrf2 family transcriptional regulator</fullName>
    </submittedName>
</protein>
<accession>A0ABR7NEM2</accession>
<dbReference type="RefSeq" id="WP_262398550.1">
    <property type="nucleotide sequence ID" value="NZ_JACRTB010000001.1"/>
</dbReference>
<proteinExistence type="predicted"/>
<dbReference type="InterPro" id="IPR036390">
    <property type="entry name" value="WH_DNA-bd_sf"/>
</dbReference>
<organism evidence="1 2">
    <name type="scientific">Yanshouia hominis</name>
    <dbReference type="NCBI Taxonomy" id="2763673"/>
    <lineage>
        <taxon>Bacteria</taxon>
        <taxon>Bacillati</taxon>
        <taxon>Bacillota</taxon>
        <taxon>Clostridia</taxon>
        <taxon>Eubacteriales</taxon>
        <taxon>Oscillospiraceae</taxon>
        <taxon>Yanshouia</taxon>
    </lineage>
</organism>
<dbReference type="NCBIfam" id="TIGR00738">
    <property type="entry name" value="rrf2_super"/>
    <property type="match status" value="1"/>
</dbReference>
<dbReference type="Proteomes" id="UP000658131">
    <property type="component" value="Unassembled WGS sequence"/>
</dbReference>